<dbReference type="EMBL" id="CP003261">
    <property type="protein sequence ID" value="AGK97477.1"/>
    <property type="molecule type" value="Genomic_DNA"/>
</dbReference>
<dbReference type="KEGG" id="cpas:Clopa_2619"/>
<dbReference type="PANTHER" id="PTHR40037:SF1">
    <property type="entry name" value="PHOSPHOESTERASE SAOUHSC_00951-RELATED"/>
    <property type="match status" value="1"/>
</dbReference>
<keyword evidence="1" id="KW-0436">Ligase</keyword>
<keyword evidence="2" id="KW-1185">Reference proteome</keyword>
<dbReference type="Proteomes" id="UP000013523">
    <property type="component" value="Chromosome"/>
</dbReference>
<accession>R4K2Z4</accession>
<dbReference type="SUPFAM" id="SSF55144">
    <property type="entry name" value="LigT-like"/>
    <property type="match status" value="1"/>
</dbReference>
<gene>
    <name evidence="1" type="ORF">Clopa_2619</name>
</gene>
<reference evidence="1 2" key="1">
    <citation type="submission" date="2012-01" db="EMBL/GenBank/DDBJ databases">
        <title>Complete sequence of chromosome of Clostridium pasteurianum BC1.</title>
        <authorList>
            <consortium name="US DOE Joint Genome Institute"/>
            <person name="Lucas S."/>
            <person name="Han J."/>
            <person name="Lapidus A."/>
            <person name="Cheng J.-F."/>
            <person name="Goodwin L."/>
            <person name="Pitluck S."/>
            <person name="Peters L."/>
            <person name="Mikhailova N."/>
            <person name="Teshima H."/>
            <person name="Detter J.C."/>
            <person name="Han C."/>
            <person name="Tapia R."/>
            <person name="Land M."/>
            <person name="Hauser L."/>
            <person name="Kyrpides N."/>
            <person name="Ivanova N."/>
            <person name="Pagani I."/>
            <person name="Dunn J."/>
            <person name="Taghavi S."/>
            <person name="Francis A."/>
            <person name="van der Lelie D."/>
            <person name="Woyke T."/>
        </authorList>
    </citation>
    <scope>NUCLEOTIDE SEQUENCE [LARGE SCALE GENOMIC DNA]</scope>
    <source>
        <strain evidence="1 2">BC1</strain>
    </source>
</reference>
<dbReference type="Gene3D" id="3.90.1140.10">
    <property type="entry name" value="Cyclic phosphodiesterase"/>
    <property type="match status" value="1"/>
</dbReference>
<dbReference type="Pfam" id="PF13563">
    <property type="entry name" value="2_5_RNA_ligase2"/>
    <property type="match status" value="1"/>
</dbReference>
<proteinExistence type="predicted"/>
<dbReference type="AlphaFoldDB" id="R4K2Z4"/>
<dbReference type="HOGENOM" id="CLU_1529999_0_0_9"/>
<dbReference type="OrthoDB" id="1524661at2"/>
<name>R4K2Z4_CLOPA</name>
<organism evidence="1 2">
    <name type="scientific">Clostridium pasteurianum BC1</name>
    <dbReference type="NCBI Taxonomy" id="86416"/>
    <lineage>
        <taxon>Bacteria</taxon>
        <taxon>Bacillati</taxon>
        <taxon>Bacillota</taxon>
        <taxon>Clostridia</taxon>
        <taxon>Eubacteriales</taxon>
        <taxon>Clostridiaceae</taxon>
        <taxon>Clostridium</taxon>
    </lineage>
</organism>
<dbReference type="STRING" id="86416.Clopa_2619"/>
<dbReference type="PANTHER" id="PTHR40037">
    <property type="entry name" value="PHOSPHOESTERASE YJCG-RELATED"/>
    <property type="match status" value="1"/>
</dbReference>
<evidence type="ECO:0000313" key="2">
    <source>
        <dbReference type="Proteomes" id="UP000013523"/>
    </source>
</evidence>
<dbReference type="PATRIC" id="fig|86416.3.peg.2607"/>
<dbReference type="InterPro" id="IPR050580">
    <property type="entry name" value="2H_phosphoesterase_YjcG-like"/>
</dbReference>
<protein>
    <submittedName>
        <fullName evidence="1">2'-5' RNA ligase</fullName>
    </submittedName>
</protein>
<sequence>MPYVIVITLSGEALKFHDEITTEVCNKFKVRRTKLPGHITLKAPFDSDNIDELIDLLEVFANRTKKAPINIEGYGSFRNDVIFMKTTFSKEAKKIYDQLEYLLKTLNWLQWKKNESGEKVFHTTIVSKRIKDKFEEIWNYVNDTQCNFNIYFDNISIYIWKDNTWVLYKKFLLQD</sequence>
<dbReference type="GO" id="GO:0016874">
    <property type="term" value="F:ligase activity"/>
    <property type="evidence" value="ECO:0007669"/>
    <property type="project" value="UniProtKB-KW"/>
</dbReference>
<dbReference type="InterPro" id="IPR009097">
    <property type="entry name" value="Cyclic_Pdiesterase"/>
</dbReference>
<dbReference type="RefSeq" id="WP_015615776.1">
    <property type="nucleotide sequence ID" value="NC_021182.1"/>
</dbReference>
<evidence type="ECO:0000313" key="1">
    <source>
        <dbReference type="EMBL" id="AGK97477.1"/>
    </source>
</evidence>
<dbReference type="eggNOG" id="COG1514">
    <property type="taxonomic scope" value="Bacteria"/>
</dbReference>